<evidence type="ECO:0000313" key="5">
    <source>
        <dbReference type="Proteomes" id="UP000217784"/>
    </source>
</evidence>
<proteinExistence type="predicted"/>
<name>A0A2A2H6L2_METBR</name>
<dbReference type="OrthoDB" id="380041at2157"/>
<dbReference type="GO" id="GO:0070733">
    <property type="term" value="F:AMPylase activity"/>
    <property type="evidence" value="ECO:0007669"/>
    <property type="project" value="UniProtKB-EC"/>
</dbReference>
<dbReference type="InterPro" id="IPR043519">
    <property type="entry name" value="NT_sf"/>
</dbReference>
<comment type="catalytic activity">
    <reaction evidence="2">
        <text>O-(5'-adenylyl)-L-tyrosyl-[protein] + ATP = O-[5'-(adenylyl-(5'-&gt;3')-adenylyl)]-L-tyrosyl-[protein] + diphosphate</text>
        <dbReference type="Rhea" id="RHEA:66528"/>
        <dbReference type="Rhea" id="RHEA-COMP:13846"/>
        <dbReference type="Rhea" id="RHEA-COMP:17046"/>
        <dbReference type="ChEBI" id="CHEBI:30616"/>
        <dbReference type="ChEBI" id="CHEBI:33019"/>
        <dbReference type="ChEBI" id="CHEBI:83624"/>
        <dbReference type="ChEBI" id="CHEBI:167160"/>
    </reaction>
</comment>
<comment type="catalytic activity">
    <reaction evidence="3">
        <text>L-tyrosyl-[protein] + ATP = O-(5'-adenylyl)-L-tyrosyl-[protein] + diphosphate</text>
        <dbReference type="Rhea" id="RHEA:54288"/>
        <dbReference type="Rhea" id="RHEA-COMP:10136"/>
        <dbReference type="Rhea" id="RHEA-COMP:13846"/>
        <dbReference type="ChEBI" id="CHEBI:30616"/>
        <dbReference type="ChEBI" id="CHEBI:33019"/>
        <dbReference type="ChEBI" id="CHEBI:46858"/>
        <dbReference type="ChEBI" id="CHEBI:83624"/>
        <dbReference type="EC" id="2.7.7.108"/>
    </reaction>
</comment>
<dbReference type="EC" id="2.7.7.108" evidence="1"/>
<keyword evidence="5" id="KW-1185">Reference proteome</keyword>
<evidence type="ECO:0000256" key="1">
    <source>
        <dbReference type="ARBA" id="ARBA00034531"/>
    </source>
</evidence>
<accession>A0A2A2H6L2</accession>
<dbReference type="Gene3D" id="3.30.460.10">
    <property type="entry name" value="Beta Polymerase, domain 2"/>
    <property type="match status" value="1"/>
</dbReference>
<comment type="caution">
    <text evidence="4">The sequence shown here is derived from an EMBL/GenBank/DDBJ whole genome shotgun (WGS) entry which is preliminary data.</text>
</comment>
<evidence type="ECO:0000256" key="3">
    <source>
        <dbReference type="ARBA" id="ARBA00048696"/>
    </source>
</evidence>
<evidence type="ECO:0000256" key="2">
    <source>
        <dbReference type="ARBA" id="ARBA00047518"/>
    </source>
</evidence>
<dbReference type="AlphaFoldDB" id="A0A2A2H6L2"/>
<dbReference type="EMBL" id="LMVM01000012">
    <property type="protein sequence ID" value="PAV05027.1"/>
    <property type="molecule type" value="Genomic_DNA"/>
</dbReference>
<protein>
    <recommendedName>
        <fullName evidence="1">protein adenylyltransferase</fullName>
        <ecNumber evidence="1">2.7.7.108</ecNumber>
    </recommendedName>
</protein>
<sequence>MESFYLIGSAALNDYNGKSDIDFISIIKKEINTSEVEKIKEIHKKMGSKYLKSKLKGSYVTPKQVKVLDKNEVPVVYFDGKHVRDNGKSGNTGIVAGFILKNYGITVTGKPPEHYVPHIYVDDLVSYVKLNANT</sequence>
<reference evidence="4 5" key="1">
    <citation type="journal article" date="2017" name="BMC Genomics">
        <title>Genomic analysis of methanogenic archaea reveals a shift towards energy conservation.</title>
        <authorList>
            <person name="Gilmore S.P."/>
            <person name="Henske J.K."/>
            <person name="Sexton J.A."/>
            <person name="Solomon K.V."/>
            <person name="Seppala S."/>
            <person name="Yoo J.I."/>
            <person name="Huyett L.M."/>
            <person name="Pressman A."/>
            <person name="Cogan J.Z."/>
            <person name="Kivenson V."/>
            <person name="Peng X."/>
            <person name="Tan Y."/>
            <person name="Valentine D.L."/>
            <person name="O'Malley M.A."/>
        </authorList>
    </citation>
    <scope>NUCLEOTIDE SEQUENCE [LARGE SCALE GENOMIC DNA]</scope>
    <source>
        <strain evidence="4 5">M.o.H.</strain>
    </source>
</reference>
<evidence type="ECO:0000313" key="4">
    <source>
        <dbReference type="EMBL" id="PAV05027.1"/>
    </source>
</evidence>
<dbReference type="Proteomes" id="UP000217784">
    <property type="component" value="Unassembled WGS sequence"/>
</dbReference>
<gene>
    <name evidence="4" type="ORF">ASJ80_12040</name>
</gene>
<organism evidence="4 5">
    <name type="scientific">Methanobacterium bryantii</name>
    <dbReference type="NCBI Taxonomy" id="2161"/>
    <lineage>
        <taxon>Archaea</taxon>
        <taxon>Methanobacteriati</taxon>
        <taxon>Methanobacteriota</taxon>
        <taxon>Methanomada group</taxon>
        <taxon>Methanobacteria</taxon>
        <taxon>Methanobacteriales</taxon>
        <taxon>Methanobacteriaceae</taxon>
        <taxon>Methanobacterium</taxon>
    </lineage>
</organism>
<dbReference type="RefSeq" id="WP_069584238.1">
    <property type="nucleotide sequence ID" value="NZ_LMVM01000012.1"/>
</dbReference>